<dbReference type="RefSeq" id="WP_028386570.1">
    <property type="nucleotide sequence ID" value="NZ_CAAAHN010000022.1"/>
</dbReference>
<name>A0A0W0TTB5_9GAMM</name>
<dbReference type="STRING" id="45065.Lgee_1391"/>
<evidence type="ECO:0000256" key="3">
    <source>
        <dbReference type="ARBA" id="ARBA00022679"/>
    </source>
</evidence>
<keyword evidence="4 9" id="KW-0819">tRNA processing</keyword>
<dbReference type="PATRIC" id="fig|45065.4.peg.1501"/>
<proteinExistence type="inferred from homology"/>
<evidence type="ECO:0000256" key="9">
    <source>
        <dbReference type="HAMAP-Rule" id="MF_01852"/>
    </source>
</evidence>
<keyword evidence="2 9" id="KW-0963">Cytoplasm</keyword>
<dbReference type="AlphaFoldDB" id="A0A0W0TTB5"/>
<dbReference type="EC" id="2.7.7.87" evidence="9"/>
<evidence type="ECO:0000313" key="10">
    <source>
        <dbReference type="EMBL" id="KTC98945.1"/>
    </source>
</evidence>
<keyword evidence="5 9" id="KW-0548">Nucleotidyltransferase</keyword>
<keyword evidence="11" id="KW-1185">Reference proteome</keyword>
<dbReference type="PROSITE" id="PS51163">
    <property type="entry name" value="YRDC"/>
    <property type="match status" value="1"/>
</dbReference>
<dbReference type="HAMAP" id="MF_01852">
    <property type="entry name" value="TsaC"/>
    <property type="match status" value="1"/>
</dbReference>
<sequence length="182" mass="19927">MTVLQTVENARICLAEGGVIAYPTEAVYGLGCSPFEEKAVERILALKQRRPEMGLIVLAGDWAQLDRLVKWENPAWHEQAAATWPGPVTWVFPKSEQVPAWVTGSHQTIAVRMSAHPVASALCKDGPLISTSANISGSPPAKTLDELFAQFPKGLDMVVEGELGRLEQPSMIRDIRTGKRLR</sequence>
<dbReference type="InterPro" id="IPR017945">
    <property type="entry name" value="DHBP_synth_RibB-like_a/b_dom"/>
</dbReference>
<dbReference type="GO" id="GO:0006450">
    <property type="term" value="P:regulation of translational fidelity"/>
    <property type="evidence" value="ECO:0007669"/>
    <property type="project" value="TreeGrafter"/>
</dbReference>
<evidence type="ECO:0000256" key="4">
    <source>
        <dbReference type="ARBA" id="ARBA00022694"/>
    </source>
</evidence>
<evidence type="ECO:0000256" key="6">
    <source>
        <dbReference type="ARBA" id="ARBA00022741"/>
    </source>
</evidence>
<reference evidence="10 11" key="1">
    <citation type="submission" date="2015-11" db="EMBL/GenBank/DDBJ databases">
        <title>Genomic analysis of 38 Legionella species identifies large and diverse effector repertoires.</title>
        <authorList>
            <person name="Burstein D."/>
            <person name="Amaro F."/>
            <person name="Zusman T."/>
            <person name="Lifshitz Z."/>
            <person name="Cohen O."/>
            <person name="Gilbert J.A."/>
            <person name="Pupko T."/>
            <person name="Shuman H.A."/>
            <person name="Segal G."/>
        </authorList>
    </citation>
    <scope>NUCLEOTIDE SEQUENCE [LARGE SCALE GENOMIC DNA]</scope>
    <source>
        <strain evidence="10 11">ATCC 49504</strain>
    </source>
</reference>
<comment type="function">
    <text evidence="9">Required for the formation of a threonylcarbamoyl group on adenosine at position 37 (t(6)A37) in tRNAs that read codons beginning with adenine. Catalyzes the conversion of L-threonine, HCO(3)(-)/CO(2) and ATP to give threonylcarbamoyl-AMP (TC-AMP) as the acyladenylate intermediate, with the release of diphosphate.</text>
</comment>
<evidence type="ECO:0000256" key="7">
    <source>
        <dbReference type="ARBA" id="ARBA00022840"/>
    </source>
</evidence>
<dbReference type="InterPro" id="IPR050156">
    <property type="entry name" value="TC-AMP_synthase_SUA5"/>
</dbReference>
<dbReference type="GO" id="GO:0000049">
    <property type="term" value="F:tRNA binding"/>
    <property type="evidence" value="ECO:0007669"/>
    <property type="project" value="TreeGrafter"/>
</dbReference>
<keyword evidence="3 9" id="KW-0808">Transferase</keyword>
<dbReference type="EMBL" id="LNYC01000052">
    <property type="protein sequence ID" value="KTC98945.1"/>
    <property type="molecule type" value="Genomic_DNA"/>
</dbReference>
<comment type="subcellular location">
    <subcellularLocation>
        <location evidence="1 9">Cytoplasm</location>
    </subcellularLocation>
</comment>
<dbReference type="PANTHER" id="PTHR17490">
    <property type="entry name" value="SUA5"/>
    <property type="match status" value="1"/>
</dbReference>
<dbReference type="PANTHER" id="PTHR17490:SF18">
    <property type="entry name" value="THREONYLCARBAMOYL-AMP SYNTHASE"/>
    <property type="match status" value="1"/>
</dbReference>
<dbReference type="Proteomes" id="UP000054785">
    <property type="component" value="Unassembled WGS sequence"/>
</dbReference>
<evidence type="ECO:0000256" key="1">
    <source>
        <dbReference type="ARBA" id="ARBA00004496"/>
    </source>
</evidence>
<comment type="catalytic activity">
    <reaction evidence="8 9">
        <text>L-threonine + hydrogencarbonate + ATP = L-threonylcarbamoyladenylate + diphosphate + H2O</text>
        <dbReference type="Rhea" id="RHEA:36407"/>
        <dbReference type="ChEBI" id="CHEBI:15377"/>
        <dbReference type="ChEBI" id="CHEBI:17544"/>
        <dbReference type="ChEBI" id="CHEBI:30616"/>
        <dbReference type="ChEBI" id="CHEBI:33019"/>
        <dbReference type="ChEBI" id="CHEBI:57926"/>
        <dbReference type="ChEBI" id="CHEBI:73682"/>
        <dbReference type="EC" id="2.7.7.87"/>
    </reaction>
</comment>
<comment type="similarity">
    <text evidence="9">Belongs to the SUA5 family. TsaC subfamily.</text>
</comment>
<dbReference type="GO" id="GO:0005737">
    <property type="term" value="C:cytoplasm"/>
    <property type="evidence" value="ECO:0007669"/>
    <property type="project" value="UniProtKB-SubCell"/>
</dbReference>
<accession>A0A0W0TTB5</accession>
<dbReference type="GO" id="GO:0061710">
    <property type="term" value="F:L-threonylcarbamoyladenylate synthase"/>
    <property type="evidence" value="ECO:0007669"/>
    <property type="project" value="UniProtKB-EC"/>
</dbReference>
<dbReference type="GO" id="GO:0003725">
    <property type="term" value="F:double-stranded RNA binding"/>
    <property type="evidence" value="ECO:0007669"/>
    <property type="project" value="InterPro"/>
</dbReference>
<evidence type="ECO:0000256" key="8">
    <source>
        <dbReference type="ARBA" id="ARBA00048366"/>
    </source>
</evidence>
<evidence type="ECO:0000313" key="11">
    <source>
        <dbReference type="Proteomes" id="UP000054785"/>
    </source>
</evidence>
<dbReference type="InterPro" id="IPR006070">
    <property type="entry name" value="Sua5-like_dom"/>
</dbReference>
<gene>
    <name evidence="9" type="primary">tsaC</name>
    <name evidence="10" type="ORF">Lgee_1391</name>
</gene>
<dbReference type="GO" id="GO:0002949">
    <property type="term" value="P:tRNA threonylcarbamoyladenosine modification"/>
    <property type="evidence" value="ECO:0007669"/>
    <property type="project" value="UniProtKB-UniRule"/>
</dbReference>
<keyword evidence="7 9" id="KW-0067">ATP-binding</keyword>
<evidence type="ECO:0000256" key="2">
    <source>
        <dbReference type="ARBA" id="ARBA00022490"/>
    </source>
</evidence>
<evidence type="ECO:0000256" key="5">
    <source>
        <dbReference type="ARBA" id="ARBA00022695"/>
    </source>
</evidence>
<dbReference type="OrthoDB" id="9814580at2"/>
<comment type="caution">
    <text evidence="10">The sequence shown here is derived from an EMBL/GenBank/DDBJ whole genome shotgun (WGS) entry which is preliminary data.</text>
</comment>
<dbReference type="Gene3D" id="3.90.870.10">
    <property type="entry name" value="DHBP synthase"/>
    <property type="match status" value="1"/>
</dbReference>
<dbReference type="NCBIfam" id="TIGR00057">
    <property type="entry name" value="L-threonylcarbamoyladenylate synthase"/>
    <property type="match status" value="1"/>
</dbReference>
<organism evidence="10 11">
    <name type="scientific">Legionella geestiana</name>
    <dbReference type="NCBI Taxonomy" id="45065"/>
    <lineage>
        <taxon>Bacteria</taxon>
        <taxon>Pseudomonadati</taxon>
        <taxon>Pseudomonadota</taxon>
        <taxon>Gammaproteobacteria</taxon>
        <taxon>Legionellales</taxon>
        <taxon>Legionellaceae</taxon>
        <taxon>Legionella</taxon>
    </lineage>
</organism>
<dbReference type="Pfam" id="PF01300">
    <property type="entry name" value="Sua5_yciO_yrdC"/>
    <property type="match status" value="1"/>
</dbReference>
<protein>
    <recommendedName>
        <fullName evidence="9">Threonylcarbamoyl-AMP synthase</fullName>
        <shortName evidence="9">TC-AMP synthase</shortName>
        <ecNumber evidence="9">2.7.7.87</ecNumber>
    </recommendedName>
    <alternativeName>
        <fullName evidence="9">L-threonylcarbamoyladenylate synthase</fullName>
    </alternativeName>
    <alternativeName>
        <fullName evidence="9">t(6)A37 threonylcarbamoyladenosine biosynthesis protein TsaC</fullName>
    </alternativeName>
    <alternativeName>
        <fullName evidence="9">tRNA threonylcarbamoyladenosine biosynthesis protein TsaC</fullName>
    </alternativeName>
</protein>
<dbReference type="GO" id="GO:0005524">
    <property type="term" value="F:ATP binding"/>
    <property type="evidence" value="ECO:0007669"/>
    <property type="project" value="UniProtKB-UniRule"/>
</dbReference>
<keyword evidence="6 9" id="KW-0547">Nucleotide-binding</keyword>
<dbReference type="SUPFAM" id="SSF55821">
    <property type="entry name" value="YrdC/RibB"/>
    <property type="match status" value="1"/>
</dbReference>
<dbReference type="InterPro" id="IPR023535">
    <property type="entry name" value="TC-AMP_synthase"/>
</dbReference>